<dbReference type="EMBL" id="CACSLK010024540">
    <property type="protein sequence ID" value="CAA0823569.1"/>
    <property type="molecule type" value="Genomic_DNA"/>
</dbReference>
<dbReference type="Gene3D" id="1.25.70.10">
    <property type="entry name" value="Transcription termination factor 3, mitochondrial"/>
    <property type="match status" value="1"/>
</dbReference>
<keyword evidence="2" id="KW-0805">Transcription regulation</keyword>
<dbReference type="GO" id="GO:0005524">
    <property type="term" value="F:ATP binding"/>
    <property type="evidence" value="ECO:0007669"/>
    <property type="project" value="UniProtKB-KW"/>
</dbReference>
<evidence type="ECO:0000256" key="4">
    <source>
        <dbReference type="ARBA" id="ARBA00022840"/>
    </source>
</evidence>
<keyword evidence="7" id="KW-1185">Reference proteome</keyword>
<keyword evidence="3" id="KW-0547">Nucleotide-binding</keyword>
<dbReference type="GO" id="GO:0003676">
    <property type="term" value="F:nucleic acid binding"/>
    <property type="evidence" value="ECO:0007669"/>
    <property type="project" value="InterPro"/>
</dbReference>
<name>A0A9N7N639_STRHE</name>
<dbReference type="FunFam" id="1.25.70.10:FF:000001">
    <property type="entry name" value="Mitochondrial transcription termination factor-like"/>
    <property type="match status" value="1"/>
</dbReference>
<gene>
    <name evidence="6" type="ORF">SHERM_20719</name>
</gene>
<dbReference type="PANTHER" id="PTHR13068:SF173">
    <property type="entry name" value="EMB|CAB62602.1"/>
    <property type="match status" value="1"/>
</dbReference>
<organism evidence="6 7">
    <name type="scientific">Striga hermonthica</name>
    <name type="common">Purple witchweed</name>
    <name type="synonym">Buchnera hermonthica</name>
    <dbReference type="NCBI Taxonomy" id="68872"/>
    <lineage>
        <taxon>Eukaryota</taxon>
        <taxon>Viridiplantae</taxon>
        <taxon>Streptophyta</taxon>
        <taxon>Embryophyta</taxon>
        <taxon>Tracheophyta</taxon>
        <taxon>Spermatophyta</taxon>
        <taxon>Magnoliopsida</taxon>
        <taxon>eudicotyledons</taxon>
        <taxon>Gunneridae</taxon>
        <taxon>Pentapetalae</taxon>
        <taxon>asterids</taxon>
        <taxon>lamiids</taxon>
        <taxon>Lamiales</taxon>
        <taxon>Orobanchaceae</taxon>
        <taxon>Buchnereae</taxon>
        <taxon>Striga</taxon>
    </lineage>
</organism>
<keyword evidence="5" id="KW-0809">Transit peptide</keyword>
<dbReference type="InterPro" id="IPR003690">
    <property type="entry name" value="MTERF"/>
</dbReference>
<dbReference type="Gene3D" id="3.30.30.30">
    <property type="match status" value="1"/>
</dbReference>
<evidence type="ECO:0000313" key="6">
    <source>
        <dbReference type="EMBL" id="CAA0823569.1"/>
    </source>
</evidence>
<keyword evidence="4" id="KW-0067">ATP-binding</keyword>
<keyword evidence="2" id="KW-0806">Transcription termination</keyword>
<sequence>MAKVKSAHIFLVKDPHLYPLGSLLSTITNFLKSSRNRGFSTTSTTPYSSSNNSLLTNYLTEFLNYTPHEAAAIYSRVSPRLSTQKPDSVVLYLKSLGLSTAHLQKAIKRQPMLLFLDVDKNLKPKIDFYQELGLHGPHLSVLISKNPGLLTGSLDRRLKPSIEAIKKVLELYLSLKKDETNLLVLRILSRCGFIVMNGSSLESNMAYLRSCGVLRSQLIMLLKNEPRMFSLPGDDLKGLVSRAFEMGFKTGSKMLIYGVLTLYSNNPKTLGRKFELFRELGFTRDECDSMFLKLPILFKTSGGKLRRGVEFFMRTVGFDRSILVRSPSLLTYSVEKRMMPRLRVTEMVKSRGLMEKEPSFVTVLQMTEKKFLSVYVWRFSSDAPELEEHEIIAIDQGNRTTPSYVGFTDERFIIGRRFTDASVLGDMKLWPFKVNYGLGDKPMIVVIYKGEDKQFAVEEISS</sequence>
<dbReference type="OrthoDB" id="637682at2759"/>
<dbReference type="GO" id="GO:0006353">
    <property type="term" value="P:DNA-templated transcription termination"/>
    <property type="evidence" value="ECO:0007669"/>
    <property type="project" value="UniProtKB-KW"/>
</dbReference>
<accession>A0A9N7N639</accession>
<keyword evidence="2" id="KW-0804">Transcription</keyword>
<reference evidence="6" key="1">
    <citation type="submission" date="2019-12" db="EMBL/GenBank/DDBJ databases">
        <authorList>
            <person name="Scholes J."/>
        </authorList>
    </citation>
    <scope>NUCLEOTIDE SEQUENCE</scope>
</reference>
<dbReference type="InterPro" id="IPR043129">
    <property type="entry name" value="ATPase_NBD"/>
</dbReference>
<comment type="similarity">
    <text evidence="1">Belongs to the mTERF family.</text>
</comment>
<evidence type="ECO:0000256" key="1">
    <source>
        <dbReference type="ARBA" id="ARBA00007692"/>
    </source>
</evidence>
<dbReference type="SUPFAM" id="SSF53067">
    <property type="entry name" value="Actin-like ATPase domain"/>
    <property type="match status" value="1"/>
</dbReference>
<dbReference type="Pfam" id="PF02536">
    <property type="entry name" value="mTERF"/>
    <property type="match status" value="2"/>
</dbReference>
<dbReference type="FunFam" id="3.30.30.30:FF:000001">
    <property type="entry name" value="heat shock 70 kDa protein-like"/>
    <property type="match status" value="1"/>
</dbReference>
<protein>
    <submittedName>
        <fullName evidence="6">Mitochondrial transcription termination factor family protein</fullName>
    </submittedName>
</protein>
<dbReference type="PANTHER" id="PTHR13068">
    <property type="entry name" value="CGI-12 PROTEIN-RELATED"/>
    <property type="match status" value="1"/>
</dbReference>
<dbReference type="SMART" id="SM00733">
    <property type="entry name" value="Mterf"/>
    <property type="match status" value="7"/>
</dbReference>
<evidence type="ECO:0000256" key="2">
    <source>
        <dbReference type="ARBA" id="ARBA00022472"/>
    </source>
</evidence>
<evidence type="ECO:0000256" key="3">
    <source>
        <dbReference type="ARBA" id="ARBA00022741"/>
    </source>
</evidence>
<dbReference type="AlphaFoldDB" id="A0A9N7N639"/>
<comment type="caution">
    <text evidence="6">The sequence shown here is derived from an EMBL/GenBank/DDBJ whole genome shotgun (WGS) entry which is preliminary data.</text>
</comment>
<proteinExistence type="inferred from homology"/>
<evidence type="ECO:0000313" key="7">
    <source>
        <dbReference type="Proteomes" id="UP001153555"/>
    </source>
</evidence>
<dbReference type="InterPro" id="IPR038538">
    <property type="entry name" value="MTERF_sf"/>
</dbReference>
<dbReference type="Proteomes" id="UP001153555">
    <property type="component" value="Unassembled WGS sequence"/>
</dbReference>
<evidence type="ECO:0000256" key="5">
    <source>
        <dbReference type="ARBA" id="ARBA00022946"/>
    </source>
</evidence>